<evidence type="ECO:0000313" key="1">
    <source>
        <dbReference type="EMBL" id="TXK82046.1"/>
    </source>
</evidence>
<dbReference type="RefSeq" id="WP_147903302.1">
    <property type="nucleotide sequence ID" value="NZ_BAAAGC010000017.1"/>
</dbReference>
<organism evidence="1 2">
    <name type="scientific">Rheinheimera tangshanensis</name>
    <dbReference type="NCBI Taxonomy" id="400153"/>
    <lineage>
        <taxon>Bacteria</taxon>
        <taxon>Pseudomonadati</taxon>
        <taxon>Pseudomonadota</taxon>
        <taxon>Gammaproteobacteria</taxon>
        <taxon>Chromatiales</taxon>
        <taxon>Chromatiaceae</taxon>
        <taxon>Rheinheimera</taxon>
    </lineage>
</organism>
<keyword evidence="2" id="KW-1185">Reference proteome</keyword>
<dbReference type="OrthoDB" id="4119964at2"/>
<dbReference type="AlphaFoldDB" id="A0A5C8LXP3"/>
<accession>A0A5C8LXP3</accession>
<reference evidence="1 2" key="1">
    <citation type="submission" date="2019-08" db="EMBL/GenBank/DDBJ databases">
        <title>Draft genome analysis of Rheinheimera tangshanensis isolated from the roots of fresh rice plants (Oryza sativa).</title>
        <authorList>
            <person name="Yu Q."/>
            <person name="Qi Y."/>
            <person name="Zhang H."/>
            <person name="Pu J."/>
        </authorList>
    </citation>
    <scope>NUCLEOTIDE SEQUENCE [LARGE SCALE GENOMIC DNA]</scope>
    <source>
        <strain evidence="1 2">JA3-B52</strain>
    </source>
</reference>
<gene>
    <name evidence="1" type="ORF">FU839_03930</name>
</gene>
<name>A0A5C8LXP3_9GAMM</name>
<protein>
    <submittedName>
        <fullName evidence="1">DUF2971 domain-containing protein</fullName>
    </submittedName>
</protein>
<sequence length="171" mass="20097">MKTLYKYMPLRMDFFEQPLFRLTQPSSLNDPFDSKPTKEAIRKKIAFLTDDYGEGAGYISDDEINHKHGSIKEELEGELEKFGIISLTENPHSLLMWSHYANEHKGIVVELFNSDEIFHFSNSGVEDSRIVERKPVRVMYDSRRPGLHMPHECIHSIYEDDFFSPYCFRKK</sequence>
<comment type="caution">
    <text evidence="1">The sequence shown here is derived from an EMBL/GenBank/DDBJ whole genome shotgun (WGS) entry which is preliminary data.</text>
</comment>
<dbReference type="EMBL" id="VRLR01000002">
    <property type="protein sequence ID" value="TXK82046.1"/>
    <property type="molecule type" value="Genomic_DNA"/>
</dbReference>
<proteinExistence type="predicted"/>
<evidence type="ECO:0000313" key="2">
    <source>
        <dbReference type="Proteomes" id="UP000321814"/>
    </source>
</evidence>
<dbReference type="Proteomes" id="UP000321814">
    <property type="component" value="Unassembled WGS sequence"/>
</dbReference>